<dbReference type="InterPro" id="IPR042197">
    <property type="entry name" value="Apaf_helical"/>
</dbReference>
<keyword evidence="4" id="KW-1185">Reference proteome</keyword>
<dbReference type="SUPFAM" id="SSF52540">
    <property type="entry name" value="P-loop containing nucleoside triphosphate hydrolases"/>
    <property type="match status" value="1"/>
</dbReference>
<dbReference type="GO" id="GO:0098542">
    <property type="term" value="P:defense response to other organism"/>
    <property type="evidence" value="ECO:0007669"/>
    <property type="project" value="TreeGrafter"/>
</dbReference>
<feature type="signal peptide" evidence="1">
    <location>
        <begin position="1"/>
        <end position="26"/>
    </location>
</feature>
<protein>
    <recommendedName>
        <fullName evidence="2">NB-ARC domain-containing protein</fullName>
    </recommendedName>
</protein>
<dbReference type="Gene3D" id="1.10.8.430">
    <property type="entry name" value="Helical domain of apoptotic protease-activating factors"/>
    <property type="match status" value="1"/>
</dbReference>
<sequence>MIVETLLLSLLEAILNHLATLGVSDGIPHVNFLIFFRSETRKLESKLSTIRTIFSVAAGLKEMSYADEDWLQKLHDVLHDLIDLLNPVEVDGNRNMGDKVVDFCSKLLFYITLPCKLKMINDRLDDAALNKSKFQSVQKSVAATKNLCQDLPLEELQRKVRGILCKKKYILVLDDVWNTNVQKWAELKGLLTDDVVRSVILATTRDMEVVQIMRNPNSRFELGDLSEEDSSSLFQELAFNPGPMDERLLAIGEEMRKKCGGNPLAISMLAGLLRVRDTQSEWSYVKNQLWNLAQENNHILPKLRRSYVCLPFQLRRCFAICWKFEKGQPIDKAALIRLWKEERLIVRPLNGGLENIGQLNRSL</sequence>
<dbReference type="InterPro" id="IPR002182">
    <property type="entry name" value="NB-ARC"/>
</dbReference>
<comment type="caution">
    <text evidence="3">The sequence shown here is derived from an EMBL/GenBank/DDBJ whole genome shotgun (WGS) entry which is preliminary data.</text>
</comment>
<dbReference type="GO" id="GO:0043531">
    <property type="term" value="F:ADP binding"/>
    <property type="evidence" value="ECO:0007669"/>
    <property type="project" value="InterPro"/>
</dbReference>
<dbReference type="InterPro" id="IPR044974">
    <property type="entry name" value="Disease_R_plants"/>
</dbReference>
<feature type="domain" description="NB-ARC" evidence="2">
    <location>
        <begin position="134"/>
        <end position="240"/>
    </location>
</feature>
<proteinExistence type="predicted"/>
<dbReference type="EMBL" id="JBBPBK010000003">
    <property type="protein sequence ID" value="KAK9288789.1"/>
    <property type="molecule type" value="Genomic_DNA"/>
</dbReference>
<dbReference type="PANTHER" id="PTHR23155">
    <property type="entry name" value="DISEASE RESISTANCE PROTEIN RP"/>
    <property type="match status" value="1"/>
</dbReference>
<feature type="chain" id="PRO_5042870678" description="NB-ARC domain-containing protein" evidence="1">
    <location>
        <begin position="27"/>
        <end position="363"/>
    </location>
</feature>
<dbReference type="Proteomes" id="UP001415857">
    <property type="component" value="Unassembled WGS sequence"/>
</dbReference>
<gene>
    <name evidence="3" type="ORF">L1049_017254</name>
</gene>
<organism evidence="3 4">
    <name type="scientific">Liquidambar formosana</name>
    <name type="common">Formosan gum</name>
    <dbReference type="NCBI Taxonomy" id="63359"/>
    <lineage>
        <taxon>Eukaryota</taxon>
        <taxon>Viridiplantae</taxon>
        <taxon>Streptophyta</taxon>
        <taxon>Embryophyta</taxon>
        <taxon>Tracheophyta</taxon>
        <taxon>Spermatophyta</taxon>
        <taxon>Magnoliopsida</taxon>
        <taxon>eudicotyledons</taxon>
        <taxon>Gunneridae</taxon>
        <taxon>Pentapetalae</taxon>
        <taxon>Saxifragales</taxon>
        <taxon>Altingiaceae</taxon>
        <taxon>Liquidambar</taxon>
    </lineage>
</organism>
<accession>A0AAP0X156</accession>
<evidence type="ECO:0000313" key="3">
    <source>
        <dbReference type="EMBL" id="KAK9288789.1"/>
    </source>
</evidence>
<dbReference type="AlphaFoldDB" id="A0AAP0X156"/>
<evidence type="ECO:0000313" key="4">
    <source>
        <dbReference type="Proteomes" id="UP001415857"/>
    </source>
</evidence>
<evidence type="ECO:0000256" key="1">
    <source>
        <dbReference type="SAM" id="SignalP"/>
    </source>
</evidence>
<keyword evidence="1" id="KW-0732">Signal</keyword>
<reference evidence="3 4" key="1">
    <citation type="journal article" date="2024" name="Plant J.">
        <title>Genome sequences and population genomics reveal climatic adaptation and genomic divergence between two closely related sweetgum species.</title>
        <authorList>
            <person name="Xu W.Q."/>
            <person name="Ren C.Q."/>
            <person name="Zhang X.Y."/>
            <person name="Comes H.P."/>
            <person name="Liu X.H."/>
            <person name="Li Y.G."/>
            <person name="Kettle C.J."/>
            <person name="Jalonen R."/>
            <person name="Gaisberger H."/>
            <person name="Ma Y.Z."/>
            <person name="Qiu Y.X."/>
        </authorList>
    </citation>
    <scope>NUCLEOTIDE SEQUENCE [LARGE SCALE GENOMIC DNA]</scope>
    <source>
        <strain evidence="3">Hangzhou</strain>
    </source>
</reference>
<dbReference type="Pfam" id="PF00931">
    <property type="entry name" value="NB-ARC"/>
    <property type="match status" value="1"/>
</dbReference>
<dbReference type="InterPro" id="IPR027417">
    <property type="entry name" value="P-loop_NTPase"/>
</dbReference>
<evidence type="ECO:0000259" key="2">
    <source>
        <dbReference type="Pfam" id="PF00931"/>
    </source>
</evidence>
<dbReference type="PANTHER" id="PTHR23155:SF1205">
    <property type="entry name" value="DISEASE RESISTANCE PROTEIN RPM1"/>
    <property type="match status" value="1"/>
</dbReference>
<dbReference type="Gene3D" id="3.40.50.300">
    <property type="entry name" value="P-loop containing nucleotide triphosphate hydrolases"/>
    <property type="match status" value="1"/>
</dbReference>
<dbReference type="PRINTS" id="PR00364">
    <property type="entry name" value="DISEASERSIST"/>
</dbReference>
<name>A0AAP0X156_LIQFO</name>